<dbReference type="OrthoDB" id="4138121at2759"/>
<accession>A0A7G3ZG96</accession>
<dbReference type="InterPro" id="IPR020301">
    <property type="entry name" value="Mrx7"/>
</dbReference>
<evidence type="ECO:0000313" key="2">
    <source>
        <dbReference type="EMBL" id="QLL32532.1"/>
    </source>
</evidence>
<dbReference type="Pfam" id="PF10906">
    <property type="entry name" value="Mrx7"/>
    <property type="match status" value="1"/>
</dbReference>
<organism evidence="2 3">
    <name type="scientific">Torulaspora globosa</name>
    <dbReference type="NCBI Taxonomy" id="48254"/>
    <lineage>
        <taxon>Eukaryota</taxon>
        <taxon>Fungi</taxon>
        <taxon>Dikarya</taxon>
        <taxon>Ascomycota</taxon>
        <taxon>Saccharomycotina</taxon>
        <taxon>Saccharomycetes</taxon>
        <taxon>Saccharomycetales</taxon>
        <taxon>Saccharomycetaceae</taxon>
        <taxon>Torulaspora</taxon>
    </lineage>
</organism>
<evidence type="ECO:0000313" key="3">
    <source>
        <dbReference type="Proteomes" id="UP000515788"/>
    </source>
</evidence>
<evidence type="ECO:0000256" key="1">
    <source>
        <dbReference type="SAM" id="MobiDB-lite"/>
    </source>
</evidence>
<reference evidence="2 3" key="1">
    <citation type="submission" date="2020-06" db="EMBL/GenBank/DDBJ databases">
        <title>The yeast mating-type switching endonuclease HO is a domesticated member of an unorthodox homing genetic element family.</title>
        <authorList>
            <person name="Coughlan A.Y."/>
            <person name="Lombardi L."/>
            <person name="Braun-Galleani S."/>
            <person name="Martos A.R."/>
            <person name="Galeote V."/>
            <person name="Bigey F."/>
            <person name="Dequin S."/>
            <person name="Byrne K.P."/>
            <person name="Wolfe K.H."/>
        </authorList>
    </citation>
    <scope>NUCLEOTIDE SEQUENCE [LARGE SCALE GENOMIC DNA]</scope>
    <source>
        <strain evidence="2 3">CBS764</strain>
    </source>
</reference>
<dbReference type="RefSeq" id="XP_037139207.1">
    <property type="nucleotide sequence ID" value="XM_037283311.1"/>
</dbReference>
<feature type="compositionally biased region" description="Basic and acidic residues" evidence="1">
    <location>
        <begin position="1"/>
        <end position="11"/>
    </location>
</feature>
<sequence>MIDTAPKHEISSNEATSTSVIKGLMRRPPRSLEEWLYYKLLDSEGFHRFVGKIYRKLNNIKEPPLREDPSSDLHWTFKPTSMQKFKAYRILFWDEMRSTLGLPKKSSRYFKD</sequence>
<protein>
    <submittedName>
        <fullName evidence="2">Uncharacterized protein</fullName>
    </submittedName>
</protein>
<keyword evidence="3" id="KW-1185">Reference proteome</keyword>
<dbReference type="GeneID" id="59325700"/>
<feature type="region of interest" description="Disordered" evidence="1">
    <location>
        <begin position="1"/>
        <end position="22"/>
    </location>
</feature>
<dbReference type="Proteomes" id="UP000515788">
    <property type="component" value="Chromosome 4"/>
</dbReference>
<gene>
    <name evidence="2" type="ORF">HG536_0D00540</name>
</gene>
<name>A0A7G3ZG96_9SACH</name>
<proteinExistence type="predicted"/>
<dbReference type="KEGG" id="tgb:HG536_0D00540"/>
<dbReference type="AlphaFoldDB" id="A0A7G3ZG96"/>
<dbReference type="EMBL" id="CP059249">
    <property type="protein sequence ID" value="QLL32532.1"/>
    <property type="molecule type" value="Genomic_DNA"/>
</dbReference>